<name>A0A7W7VXY2_KITKI</name>
<evidence type="ECO:0000313" key="1">
    <source>
        <dbReference type="EMBL" id="MBB4926070.1"/>
    </source>
</evidence>
<dbReference type="Proteomes" id="UP000540506">
    <property type="component" value="Unassembled WGS sequence"/>
</dbReference>
<evidence type="ECO:0000313" key="2">
    <source>
        <dbReference type="Proteomes" id="UP000540506"/>
    </source>
</evidence>
<comment type="caution">
    <text evidence="1">The sequence shown here is derived from an EMBL/GenBank/DDBJ whole genome shotgun (WGS) entry which is preliminary data.</text>
</comment>
<dbReference type="AlphaFoldDB" id="A0A7W7VXY2"/>
<organism evidence="1 2">
    <name type="scientific">Kitasatospora kifunensis</name>
    <name type="common">Streptomyces kifunensis</name>
    <dbReference type="NCBI Taxonomy" id="58351"/>
    <lineage>
        <taxon>Bacteria</taxon>
        <taxon>Bacillati</taxon>
        <taxon>Actinomycetota</taxon>
        <taxon>Actinomycetes</taxon>
        <taxon>Kitasatosporales</taxon>
        <taxon>Streptomycetaceae</taxon>
        <taxon>Kitasatospora</taxon>
    </lineage>
</organism>
<gene>
    <name evidence="1" type="ORF">FHR34_005063</name>
</gene>
<sequence>MASAVVRSTIRAVLGRVRHRGDSFYIISFAAGRAAGAPNAAGCRPPGQAPSSLSSISSRLALGGQRASRVGSKWFEKNKKAVAPANRWGHGL</sequence>
<keyword evidence="2" id="KW-1185">Reference proteome</keyword>
<reference evidence="1 2" key="1">
    <citation type="submission" date="2020-08" db="EMBL/GenBank/DDBJ databases">
        <title>Sequencing the genomes of 1000 actinobacteria strains.</title>
        <authorList>
            <person name="Klenk H.-P."/>
        </authorList>
    </citation>
    <scope>NUCLEOTIDE SEQUENCE [LARGE SCALE GENOMIC DNA]</scope>
    <source>
        <strain evidence="1 2">DSM 41654</strain>
    </source>
</reference>
<accession>A0A7W7VXY2</accession>
<protein>
    <submittedName>
        <fullName evidence="1">Uncharacterized protein</fullName>
    </submittedName>
</protein>
<proteinExistence type="predicted"/>
<dbReference type="EMBL" id="JACHJV010000001">
    <property type="protein sequence ID" value="MBB4926070.1"/>
    <property type="molecule type" value="Genomic_DNA"/>
</dbReference>